<dbReference type="GO" id="GO:0016491">
    <property type="term" value="F:oxidoreductase activity"/>
    <property type="evidence" value="ECO:0007669"/>
    <property type="project" value="UniProtKB-KW"/>
</dbReference>
<dbReference type="STRING" id="910964.GEAM_0897"/>
<organism evidence="3 4">
    <name type="scientific">Ewingella americana (strain ATCC 33852 / DSM 4580 / CCUG 14506 / JCM 5911 / LMG 7869 / NCTC 12157 / CDC 1468-78)</name>
    <dbReference type="NCBI Taxonomy" id="910964"/>
    <lineage>
        <taxon>Bacteria</taxon>
        <taxon>Pseudomonadati</taxon>
        <taxon>Pseudomonadota</taxon>
        <taxon>Gammaproteobacteria</taxon>
        <taxon>Enterobacterales</taxon>
        <taxon>Yersiniaceae</taxon>
        <taxon>Ewingella</taxon>
    </lineage>
</organism>
<dbReference type="EC" id="1.1.1.-" evidence="3"/>
<dbReference type="GO" id="GO:0016020">
    <property type="term" value="C:membrane"/>
    <property type="evidence" value="ECO:0007669"/>
    <property type="project" value="TreeGrafter"/>
</dbReference>
<keyword evidence="4" id="KW-1185">Reference proteome</keyword>
<comment type="caution">
    <text evidence="3">The sequence shown here is derived from an EMBL/GenBank/DDBJ whole genome shotgun (WGS) entry which is preliminary data.</text>
</comment>
<dbReference type="RefSeq" id="WP_034788795.1">
    <property type="nucleotide sequence ID" value="NZ_JMPJ01000029.1"/>
</dbReference>
<dbReference type="SUPFAM" id="SSF51735">
    <property type="entry name" value="NAD(P)-binding Rossmann-fold domains"/>
    <property type="match status" value="1"/>
</dbReference>
<protein>
    <submittedName>
        <fullName evidence="3">Short-chain dehydrogenase/reductase family oxidoreductase</fullName>
        <ecNumber evidence="3">1.-.-.-</ecNumber>
        <ecNumber evidence="3">1.1.1.-</ecNumber>
    </submittedName>
</protein>
<evidence type="ECO:0000313" key="4">
    <source>
        <dbReference type="Proteomes" id="UP000028640"/>
    </source>
</evidence>
<dbReference type="GeneID" id="78379238"/>
<dbReference type="AlphaFoldDB" id="A0A085GKQ6"/>
<sequence>MNHVLITGASSGIGKQLALDYAADGWKVTACGRDLQKLEALTRLHSNIETLSFDMTDLALTRQAMAWVQADLVILNAGTCEYLDNGVVDAESVTRVINTNLIGPVNCLDAILPGMAAGSRVALVGSTASLVPLPRAEAYGASKAALAYFARSLALDLGPRNIHVSTVLPGFVKTPLTDRNDFPMPMMISVEQASAYIRKGLAKGASEIAFPPRLSLLLKTIALLPLALQKRLTQRLVR</sequence>
<dbReference type="InterPro" id="IPR036291">
    <property type="entry name" value="NAD(P)-bd_dom_sf"/>
</dbReference>
<keyword evidence="2 3" id="KW-0560">Oxidoreductase</keyword>
<reference evidence="3 4" key="1">
    <citation type="submission" date="2014-05" db="EMBL/GenBank/DDBJ databases">
        <title>ATOL: Assembling a taxonomically balanced genome-scale reconstruction of the evolutionary history of the Enterobacteriaceae.</title>
        <authorList>
            <person name="Plunkett G.III."/>
            <person name="Neeno-Eckwall E.C."/>
            <person name="Glasner J.D."/>
            <person name="Perna N.T."/>
        </authorList>
    </citation>
    <scope>NUCLEOTIDE SEQUENCE [LARGE SCALE GENOMIC DNA]</scope>
    <source>
        <strain evidence="3 4">ATCC 33852</strain>
    </source>
</reference>
<evidence type="ECO:0000256" key="1">
    <source>
        <dbReference type="ARBA" id="ARBA00006484"/>
    </source>
</evidence>
<dbReference type="EC" id="1.-.-.-" evidence="3"/>
<comment type="similarity">
    <text evidence="1">Belongs to the short-chain dehydrogenases/reductases (SDR) family.</text>
</comment>
<proteinExistence type="inferred from homology"/>
<dbReference type="EMBL" id="JMPJ01000029">
    <property type="protein sequence ID" value="KFC84301.1"/>
    <property type="molecule type" value="Genomic_DNA"/>
</dbReference>
<dbReference type="eggNOG" id="COG0300">
    <property type="taxonomic scope" value="Bacteria"/>
</dbReference>
<dbReference type="InterPro" id="IPR020904">
    <property type="entry name" value="Sc_DH/Rdtase_CS"/>
</dbReference>
<dbReference type="Pfam" id="PF00106">
    <property type="entry name" value="adh_short"/>
    <property type="match status" value="1"/>
</dbReference>
<dbReference type="PRINTS" id="PR00081">
    <property type="entry name" value="GDHRDH"/>
</dbReference>
<evidence type="ECO:0000313" key="3">
    <source>
        <dbReference type="EMBL" id="KFC84301.1"/>
    </source>
</evidence>
<evidence type="ECO:0000256" key="2">
    <source>
        <dbReference type="ARBA" id="ARBA00023002"/>
    </source>
</evidence>
<dbReference type="PANTHER" id="PTHR44196:SF1">
    <property type="entry name" value="DEHYDROGENASE_REDUCTASE SDR FAMILY MEMBER 7B"/>
    <property type="match status" value="1"/>
</dbReference>
<dbReference type="PROSITE" id="PS00061">
    <property type="entry name" value="ADH_SHORT"/>
    <property type="match status" value="1"/>
</dbReference>
<accession>A0A085GKQ6</accession>
<dbReference type="InterPro" id="IPR002347">
    <property type="entry name" value="SDR_fam"/>
</dbReference>
<gene>
    <name evidence="3" type="ORF">GEAM_0897</name>
</gene>
<name>A0A085GKQ6_EWIA3</name>
<dbReference type="PANTHER" id="PTHR44196">
    <property type="entry name" value="DEHYDROGENASE/REDUCTASE SDR FAMILY MEMBER 7B"/>
    <property type="match status" value="1"/>
</dbReference>
<dbReference type="Proteomes" id="UP000028640">
    <property type="component" value="Unassembled WGS sequence"/>
</dbReference>
<dbReference type="Gene3D" id="3.40.50.720">
    <property type="entry name" value="NAD(P)-binding Rossmann-like Domain"/>
    <property type="match status" value="1"/>
</dbReference>
<dbReference type="OrthoDB" id="9810734at2"/>